<feature type="domain" description="Peptidase S8/S53" evidence="8">
    <location>
        <begin position="436"/>
        <end position="635"/>
    </location>
</feature>
<dbReference type="PROSITE" id="PS00136">
    <property type="entry name" value="SUBTILASE_ASP"/>
    <property type="match status" value="1"/>
</dbReference>
<feature type="active site" description="Charge relay system" evidence="5 6">
    <location>
        <position position="601"/>
    </location>
</feature>
<evidence type="ECO:0000256" key="6">
    <source>
        <dbReference type="PROSITE-ProRule" id="PRU01240"/>
    </source>
</evidence>
<comment type="similarity">
    <text evidence="1 6 7">Belongs to the peptidase S8 family.</text>
</comment>
<protein>
    <recommendedName>
        <fullName evidence="8">Peptidase S8/S53 domain-containing protein</fullName>
    </recommendedName>
</protein>
<keyword evidence="3 6" id="KW-0378">Hydrolase</keyword>
<dbReference type="Proteomes" id="UP000281261">
    <property type="component" value="Unassembled WGS sequence"/>
</dbReference>
<dbReference type="AlphaFoldDB" id="A0A420ZBF1"/>
<gene>
    <name evidence="9" type="ORF">DRH29_04625</name>
</gene>
<dbReference type="InterPro" id="IPR050131">
    <property type="entry name" value="Peptidase_S8_subtilisin-like"/>
</dbReference>
<dbReference type="GO" id="GO:0006508">
    <property type="term" value="P:proteolysis"/>
    <property type="evidence" value="ECO:0007669"/>
    <property type="project" value="UniProtKB-KW"/>
</dbReference>
<dbReference type="Pfam" id="PF00082">
    <property type="entry name" value="Peptidase_S8"/>
    <property type="match status" value="2"/>
</dbReference>
<dbReference type="InterPro" id="IPR015500">
    <property type="entry name" value="Peptidase_S8_subtilisin-rel"/>
</dbReference>
<feature type="active site" description="Charge relay system" evidence="5 6">
    <location>
        <position position="248"/>
    </location>
</feature>
<reference evidence="9 10" key="1">
    <citation type="submission" date="2018-06" db="EMBL/GenBank/DDBJ databases">
        <title>Extensive metabolic versatility and redundancy in microbially diverse, dynamic hydrothermal sediments.</title>
        <authorList>
            <person name="Dombrowski N."/>
            <person name="Teske A."/>
            <person name="Baker B.J."/>
        </authorList>
    </citation>
    <scope>NUCLEOTIDE SEQUENCE [LARGE SCALE GENOMIC DNA]</scope>
    <source>
        <strain evidence="9">B79_G16</strain>
    </source>
</reference>
<dbReference type="PRINTS" id="PR00723">
    <property type="entry name" value="SUBTILISIN"/>
</dbReference>
<feature type="active site" description="Charge relay system" evidence="5 6">
    <location>
        <position position="204"/>
    </location>
</feature>
<dbReference type="InterPro" id="IPR000209">
    <property type="entry name" value="Peptidase_S8/S53_dom"/>
</dbReference>
<evidence type="ECO:0000313" key="9">
    <source>
        <dbReference type="EMBL" id="RLC36400.1"/>
    </source>
</evidence>
<accession>A0A420ZBF1</accession>
<dbReference type="PROSITE" id="PS00137">
    <property type="entry name" value="SUBTILASE_HIS"/>
    <property type="match status" value="1"/>
</dbReference>
<dbReference type="GO" id="GO:0004252">
    <property type="term" value="F:serine-type endopeptidase activity"/>
    <property type="evidence" value="ECO:0007669"/>
    <property type="project" value="UniProtKB-UniRule"/>
</dbReference>
<comment type="caution">
    <text evidence="9">The sequence shown here is derived from an EMBL/GenBank/DDBJ whole genome shotgun (WGS) entry which is preliminary data.</text>
</comment>
<dbReference type="InterPro" id="IPR023828">
    <property type="entry name" value="Peptidase_S8_Ser-AS"/>
</dbReference>
<evidence type="ECO:0000256" key="7">
    <source>
        <dbReference type="RuleBase" id="RU003355"/>
    </source>
</evidence>
<keyword evidence="4 6" id="KW-0720">Serine protease</keyword>
<feature type="domain" description="Peptidase S8/S53" evidence="8">
    <location>
        <begin position="195"/>
        <end position="260"/>
    </location>
</feature>
<dbReference type="EMBL" id="QMNG01000060">
    <property type="protein sequence ID" value="RLC36400.1"/>
    <property type="molecule type" value="Genomic_DNA"/>
</dbReference>
<dbReference type="InterPro" id="IPR022398">
    <property type="entry name" value="Peptidase_S8_His-AS"/>
</dbReference>
<sequence>MRLELMRKTILLLLLTIIVVSIISPISLAYADPKNVIEPAKKKTVVPPRYPEYKNIERIPIPNKVVREKTRPMEPYVREKELFKIDKNMFDLEYVRKLYGENIRVFIKYAKGYEDIVEAKIRELGGRIVYRYPMINTFLVIVPFNSYIKFLGSLKELVKSSYIDAATLDYPVYPLLDTSVPLTGATVAWDLGYNGSGVTVAVLDTGIDPNHPDFYFPNGTSKIVATQSFVDFDFDGLPDEDVTDTHGHGTHVASTIAGTGLAEVFAHSGEYAWHSATRSRPFGYAFGNPNGWENWLIYWFNVTGYDNVTLSFWDKLHINPYWFNVYGYDDEAYVLYSYDGITWYTLDVFNVTTRNTTDTSWQHHEYTINTTGQTNLYVAFVYRAYIAIGQYGWWIDDISIQELGFSDTLENGSPLVTDVGGVYYYDYGWNVVKARFIGMAPGAKLMIGKVLSSEGWGYTSWIMNGMIWAAKNGADVVSMSLGGAATPGYYDPESELVDNLTQTYGVTFVIAAGNSGDEGPYTVERPGIAHSAITVAAAQKPVDDLDIDIMDFSSRGPSIADYTVKPDVAAPGVNIIAARSQYAAYDPQWDLQYYTSMSGTSMATPHVSGAVAIIKSAHPDWTPAMIKSALMSTATILDYRWYSSWYPPQPAT</sequence>
<dbReference type="InterPro" id="IPR036852">
    <property type="entry name" value="Peptidase_S8/S53_dom_sf"/>
</dbReference>
<name>A0A420ZBF1_UNCK3</name>
<evidence type="ECO:0000256" key="1">
    <source>
        <dbReference type="ARBA" id="ARBA00011073"/>
    </source>
</evidence>
<dbReference type="PANTHER" id="PTHR43806:SF11">
    <property type="entry name" value="CEREVISIN-RELATED"/>
    <property type="match status" value="1"/>
</dbReference>
<keyword evidence="2 6" id="KW-0645">Protease</keyword>
<evidence type="ECO:0000313" key="10">
    <source>
        <dbReference type="Proteomes" id="UP000281261"/>
    </source>
</evidence>
<evidence type="ECO:0000256" key="4">
    <source>
        <dbReference type="ARBA" id="ARBA00022825"/>
    </source>
</evidence>
<dbReference type="SUPFAM" id="SSF52743">
    <property type="entry name" value="Subtilisin-like"/>
    <property type="match status" value="1"/>
</dbReference>
<proteinExistence type="inferred from homology"/>
<evidence type="ECO:0000256" key="2">
    <source>
        <dbReference type="ARBA" id="ARBA00022670"/>
    </source>
</evidence>
<evidence type="ECO:0000259" key="8">
    <source>
        <dbReference type="Pfam" id="PF00082"/>
    </source>
</evidence>
<dbReference type="PANTHER" id="PTHR43806">
    <property type="entry name" value="PEPTIDASE S8"/>
    <property type="match status" value="1"/>
</dbReference>
<dbReference type="PROSITE" id="PS00138">
    <property type="entry name" value="SUBTILASE_SER"/>
    <property type="match status" value="1"/>
</dbReference>
<dbReference type="PROSITE" id="PS51892">
    <property type="entry name" value="SUBTILASE"/>
    <property type="match status" value="1"/>
</dbReference>
<evidence type="ECO:0000256" key="5">
    <source>
        <dbReference type="PIRSR" id="PIRSR615500-1"/>
    </source>
</evidence>
<dbReference type="Gene3D" id="3.40.50.200">
    <property type="entry name" value="Peptidase S8/S53 domain"/>
    <property type="match status" value="2"/>
</dbReference>
<feature type="non-terminal residue" evidence="9">
    <location>
        <position position="652"/>
    </location>
</feature>
<evidence type="ECO:0000256" key="3">
    <source>
        <dbReference type="ARBA" id="ARBA00022801"/>
    </source>
</evidence>
<organism evidence="9 10">
    <name type="scientific">candidate division Kazan bacterium</name>
    <dbReference type="NCBI Taxonomy" id="2202143"/>
    <lineage>
        <taxon>Bacteria</taxon>
        <taxon>Bacteria division Kazan-3B-28</taxon>
    </lineage>
</organism>
<dbReference type="InterPro" id="IPR023827">
    <property type="entry name" value="Peptidase_S8_Asp-AS"/>
</dbReference>